<feature type="compositionally biased region" description="Polar residues" evidence="5">
    <location>
        <begin position="110"/>
        <end position="122"/>
    </location>
</feature>
<dbReference type="InterPro" id="IPR046347">
    <property type="entry name" value="bZIP_sf"/>
</dbReference>
<feature type="region of interest" description="Disordered" evidence="5">
    <location>
        <begin position="107"/>
        <end position="128"/>
    </location>
</feature>
<keyword evidence="4" id="KW-0539">Nucleus</keyword>
<dbReference type="GO" id="GO:0005634">
    <property type="term" value="C:nucleus"/>
    <property type="evidence" value="ECO:0007669"/>
    <property type="project" value="UniProtKB-SubCell"/>
</dbReference>
<dbReference type="GO" id="GO:0003700">
    <property type="term" value="F:DNA-binding transcription factor activity"/>
    <property type="evidence" value="ECO:0007669"/>
    <property type="project" value="InterPro"/>
</dbReference>
<evidence type="ECO:0000256" key="5">
    <source>
        <dbReference type="SAM" id="MobiDB-lite"/>
    </source>
</evidence>
<dbReference type="VEuPathDB" id="FungiDB:KLLA0_D08030g"/>
<comment type="subcellular location">
    <subcellularLocation>
        <location evidence="1">Nucleus</location>
    </subcellularLocation>
</comment>
<accession>O74721</accession>
<feature type="compositionally biased region" description="Low complexity" evidence="5">
    <location>
        <begin position="399"/>
        <end position="409"/>
    </location>
</feature>
<feature type="compositionally biased region" description="Low complexity" evidence="5">
    <location>
        <begin position="274"/>
        <end position="302"/>
    </location>
</feature>
<proteinExistence type="predicted"/>
<feature type="domain" description="BZIP" evidence="6">
    <location>
        <begin position="435"/>
        <end position="485"/>
    </location>
</feature>
<organism evidence="7">
    <name type="scientific">Kluyveromyces lactis</name>
    <name type="common">Yeast</name>
    <name type="synonym">Candida sphaerica</name>
    <dbReference type="NCBI Taxonomy" id="28985"/>
    <lineage>
        <taxon>Eukaryota</taxon>
        <taxon>Fungi</taxon>
        <taxon>Dikarya</taxon>
        <taxon>Ascomycota</taxon>
        <taxon>Saccharomycotina</taxon>
        <taxon>Saccharomycetes</taxon>
        <taxon>Saccharomycetales</taxon>
        <taxon>Saccharomycetaceae</taxon>
        <taxon>Kluyveromyces</taxon>
    </lineage>
</organism>
<reference evidence="7" key="1">
    <citation type="submission" date="1998-09" db="EMBL/GenBank/DDBJ databases">
        <title>Identification of MUF1 gene as multicopy suppressor of fog1 mutation.</title>
        <authorList>
            <person name="Goffrini P."/>
            <person name="Bolondi I."/>
            <person name="Balestra I."/>
            <person name="Ferrero I."/>
        </authorList>
    </citation>
    <scope>NUCLEOTIDE SEQUENCE</scope>
    <source>
        <strain evidence="7">CBS2359</strain>
    </source>
</reference>
<evidence type="ECO:0000259" key="6">
    <source>
        <dbReference type="PROSITE" id="PS50217"/>
    </source>
</evidence>
<dbReference type="InterPro" id="IPR020956">
    <property type="entry name" value="TF_Aft1_OSM"/>
</dbReference>
<dbReference type="SUPFAM" id="SSF57959">
    <property type="entry name" value="Leucine zipper domain"/>
    <property type="match status" value="1"/>
</dbReference>
<evidence type="ECO:0000256" key="1">
    <source>
        <dbReference type="ARBA" id="ARBA00004123"/>
    </source>
</evidence>
<evidence type="ECO:0000256" key="3">
    <source>
        <dbReference type="ARBA" id="ARBA00023163"/>
    </source>
</evidence>
<dbReference type="PROSITE" id="PS50217">
    <property type="entry name" value="BZIP"/>
    <property type="match status" value="1"/>
</dbReference>
<dbReference type="Pfam" id="PF11785">
    <property type="entry name" value="Aft1_OSA"/>
    <property type="match status" value="1"/>
</dbReference>
<dbReference type="PANTHER" id="PTHR19304">
    <property type="entry name" value="CYCLIC-AMP RESPONSE ELEMENT BINDING PROTEIN"/>
    <property type="match status" value="1"/>
</dbReference>
<dbReference type="SMART" id="SM00338">
    <property type="entry name" value="BRLZ"/>
    <property type="match status" value="1"/>
</dbReference>
<dbReference type="Pfam" id="PF00170">
    <property type="entry name" value="bZIP_1"/>
    <property type="match status" value="1"/>
</dbReference>
<dbReference type="InterPro" id="IPR051027">
    <property type="entry name" value="bZIP_transcription_factors"/>
</dbReference>
<feature type="region of interest" description="Disordered" evidence="5">
    <location>
        <begin position="336"/>
        <end position="432"/>
    </location>
</feature>
<sequence>MNINEKPVTSFDLEPNPFEQSFASTKKGPVASNGEIPVKNASIGSNSGNAIVTTGASTGVNPPHSNAPVLDNKARLLMNISAGVGATAAGAVAGTVAGGAEAVKSPPRYLTTNKPPTIQSPPILSPGGSRRLPPLNISPNAAISNSLHGQTSPGAFYLNLPKTGLTPNESNIRSGLTPAVMSNGNNNPSNNPTVPTNEIVPGQNNLSAIPVALTSSSGLTPGRFTPMLNSLLNMPSEEPVFPMVNGSNSINNANINSSNVNTIDSNNQAKDESNTSYSNRSPNSSSNNSNILSTHSSTTHSLMSNHPSQVILAADIPLDKVKNPVEIMKTVYSNSNSSITYNNSNNSEPSQSKNAITSQSQRKSSTNNTASNEPAESKENVNGTSSKVSKPTSKKRKASTSSKSKSKVSPNDSDHHSETPYDIDSYPGDTDADRARKRKEFLERNRIAASRFRKRKKEYIKRIEADVSFYESEYNDLSACLASLTGISPHNNSMGNPSLINSLKQALITQDLKSALQVCDMLEHTVLKTKYVQRNGVNTRELAHRSEDMDDSDA</sequence>
<dbReference type="Gene3D" id="1.20.5.170">
    <property type="match status" value="1"/>
</dbReference>
<feature type="compositionally biased region" description="Polar residues" evidence="5">
    <location>
        <begin position="348"/>
        <end position="384"/>
    </location>
</feature>
<gene>
    <name evidence="7" type="primary">muf1</name>
</gene>
<evidence type="ECO:0000256" key="2">
    <source>
        <dbReference type="ARBA" id="ARBA00023015"/>
    </source>
</evidence>
<keyword evidence="2" id="KW-0805">Transcription regulation</keyword>
<keyword evidence="3" id="KW-0804">Transcription</keyword>
<name>O74721_KLULC</name>
<dbReference type="AlphaFoldDB" id="O74721"/>
<dbReference type="EMBL" id="AJ011587">
    <property type="protein sequence ID" value="CAA09717.1"/>
    <property type="molecule type" value="Genomic_DNA"/>
</dbReference>
<dbReference type="CDD" id="cd14687">
    <property type="entry name" value="bZIP_ATF2"/>
    <property type="match status" value="1"/>
</dbReference>
<dbReference type="InterPro" id="IPR004827">
    <property type="entry name" value="bZIP"/>
</dbReference>
<protein>
    <submittedName>
        <fullName evidence="7">Muf1 protein</fullName>
    </submittedName>
</protein>
<evidence type="ECO:0000256" key="4">
    <source>
        <dbReference type="ARBA" id="ARBA00023242"/>
    </source>
</evidence>
<feature type="region of interest" description="Disordered" evidence="5">
    <location>
        <begin position="255"/>
        <end position="302"/>
    </location>
</feature>
<evidence type="ECO:0000313" key="7">
    <source>
        <dbReference type="EMBL" id="CAA09717.1"/>
    </source>
</evidence>
<feature type="compositionally biased region" description="Low complexity" evidence="5">
    <location>
        <begin position="336"/>
        <end position="347"/>
    </location>
</feature>
<feature type="region of interest" description="Disordered" evidence="5">
    <location>
        <begin position="1"/>
        <end position="33"/>
    </location>
</feature>